<reference evidence="2 3" key="1">
    <citation type="submission" date="2018-04" db="EMBL/GenBank/DDBJ databases">
        <title>The genome of golden apple snail Pomacea canaliculata provides insight into stress tolerance and invasive adaptation.</title>
        <authorList>
            <person name="Liu C."/>
            <person name="Liu B."/>
            <person name="Ren Y."/>
            <person name="Zhang Y."/>
            <person name="Wang H."/>
            <person name="Li S."/>
            <person name="Jiang F."/>
            <person name="Yin L."/>
            <person name="Zhang G."/>
            <person name="Qian W."/>
            <person name="Fan W."/>
        </authorList>
    </citation>
    <scope>NUCLEOTIDE SEQUENCE [LARGE SCALE GENOMIC DNA]</scope>
    <source>
        <strain evidence="2">SZHN2017</strain>
        <tissue evidence="2">Muscle</tissue>
    </source>
</reference>
<evidence type="ECO:0000313" key="2">
    <source>
        <dbReference type="EMBL" id="PVD34736.1"/>
    </source>
</evidence>
<dbReference type="AlphaFoldDB" id="A0A2T7PMS9"/>
<dbReference type="STRING" id="400727.A0A2T7PMS9"/>
<keyword evidence="3" id="KW-1185">Reference proteome</keyword>
<evidence type="ECO:0000259" key="1">
    <source>
        <dbReference type="Pfam" id="PF25794"/>
    </source>
</evidence>
<dbReference type="InterPro" id="IPR058210">
    <property type="entry name" value="SACS/Nov_dom"/>
</dbReference>
<evidence type="ECO:0000313" key="3">
    <source>
        <dbReference type="Proteomes" id="UP000245119"/>
    </source>
</evidence>
<proteinExistence type="predicted"/>
<dbReference type="InterPro" id="IPR036890">
    <property type="entry name" value="HATPase_C_sf"/>
</dbReference>
<accession>A0A2T7PMS9</accession>
<dbReference type="OrthoDB" id="6140196at2759"/>
<dbReference type="PANTHER" id="PTHR15600:SF42">
    <property type="entry name" value="SACSIN"/>
    <property type="match status" value="1"/>
</dbReference>
<dbReference type="GO" id="GO:0030544">
    <property type="term" value="F:Hsp70 protein binding"/>
    <property type="evidence" value="ECO:0007669"/>
    <property type="project" value="TreeGrafter"/>
</dbReference>
<dbReference type="EMBL" id="PZQS01000003">
    <property type="protein sequence ID" value="PVD34736.1"/>
    <property type="molecule type" value="Genomic_DNA"/>
</dbReference>
<dbReference type="InterPro" id="IPR052972">
    <property type="entry name" value="Sacsin_chaperone_reg"/>
</dbReference>
<organism evidence="2 3">
    <name type="scientific">Pomacea canaliculata</name>
    <name type="common">Golden apple snail</name>
    <dbReference type="NCBI Taxonomy" id="400727"/>
    <lineage>
        <taxon>Eukaryota</taxon>
        <taxon>Metazoa</taxon>
        <taxon>Spiralia</taxon>
        <taxon>Lophotrochozoa</taxon>
        <taxon>Mollusca</taxon>
        <taxon>Gastropoda</taxon>
        <taxon>Caenogastropoda</taxon>
        <taxon>Architaenioglossa</taxon>
        <taxon>Ampullarioidea</taxon>
        <taxon>Ampullariidae</taxon>
        <taxon>Pomacea</taxon>
    </lineage>
</organism>
<dbReference type="NCBIfam" id="NF047352">
    <property type="entry name" value="P_loop_sacsin"/>
    <property type="match status" value="1"/>
</dbReference>
<comment type="caution">
    <text evidence="2">The sequence shown here is derived from an EMBL/GenBank/DDBJ whole genome shotgun (WGS) entry which is preliminary data.</text>
</comment>
<dbReference type="PANTHER" id="PTHR15600">
    <property type="entry name" value="SACSIN"/>
    <property type="match status" value="1"/>
</dbReference>
<name>A0A2T7PMS9_POMCA</name>
<gene>
    <name evidence="2" type="ORF">C0Q70_06013</name>
</gene>
<dbReference type="Gene3D" id="3.30.565.10">
    <property type="entry name" value="Histidine kinase-like ATPase, C-terminal domain"/>
    <property type="match status" value="1"/>
</dbReference>
<protein>
    <recommendedName>
        <fullName evidence="1">Sacsin/Nov domain-containing protein</fullName>
    </recommendedName>
</protein>
<feature type="domain" description="Sacsin/Nov" evidence="1">
    <location>
        <begin position="883"/>
        <end position="1118"/>
    </location>
</feature>
<dbReference type="SUPFAM" id="SSF55874">
    <property type="entry name" value="ATPase domain of HSP90 chaperone/DNA topoisomerase II/histidine kinase"/>
    <property type="match status" value="1"/>
</dbReference>
<feature type="domain" description="Sacsin/Nov" evidence="1">
    <location>
        <begin position="3"/>
        <end position="91"/>
    </location>
</feature>
<dbReference type="Pfam" id="PF25794">
    <property type="entry name" value="SACS"/>
    <property type="match status" value="2"/>
</dbReference>
<dbReference type="Proteomes" id="UP000245119">
    <property type="component" value="Linkage Group LG3"/>
</dbReference>
<sequence length="1204" mass="137103">MPEQFKPFQGVFGCALHKEREVQYNGTLFRFPLRTEDQASDSKIKKEAYSESKRRNFIKMLLERVGNLLTFTQNVKKLEIYYLSSTSTNPVDAECILTLKRSSQRTIIAPLCSDIDESVVKFTTKYWHRARDVRLTEDIVEDMTITNSAKVHFDVNPSQSKTQWRISWASGVNQSANLAEMYQHEKHIPLAAVAVLLNDGHIASLSETPFGFYKSGHLFCFLPLPEEMVRFVLPVHVNGTFSLTSSRRSLLAKTEDDVPGMPGDEWNRALFADAVCRAYVLLLESLHNEAMADLNFHQYFLVFPKADCEPSLMRHFYAHLVNKENQLLPVPRSKSWVCFRDARFMDPDFRVSDVGEIAWDALNHFWGKMGESLVHVSADFHDQIIAAGQEKSIRERTITQIIFYRDCFFPNINDKTYWTDENRDKLVMYALMHADPNIGELVKHSCCIPCLCTNELKSSKDLIDPYGEAAKLFWESDARFPQNANNLYPDRKRTINFCSSKCLSRLVKLGMVKDDLPWHMVIERAKSIGSLIAIDADKALSRASALIDYLAHRKGSSLRIASCPPDVLASLSNISFLPVLRKPEEWPFPWVITDSALSSPRELFSDVLKELVACKVKLIDSKVIGLNNSTSKLDVLRSLGMKVGDEKANEQMLHLVIGQLTLISEKCTTNSKINIHQILNICQCIYRYLSNCVNEPDETMKQIICSSLYNTAFIWVGSGFVPPSRVAFLNKYYCEPFLFELQRVFLPFSQLFKAVGVKNEFETQDILLVLQEINKQNVGGALSDDTISVVCQLAELLHDAARRTRQNHCLKDANVYLPDRHGHMQHVSCLCLDDCDWVRESETMKFVHRRISPEVAGVLGVKSKRVRDVEEMFSSIAIPFGQHEELTTRIRRLLEGYTCDSSIFYELVQNADDAGATEIKIIKDFRSLHTERIPLGWESLQGPALCVYNNKSFTAEDIKGIQSLGIGSKREDMLKTGKYGVGFNAVYHITDVPSFWTREDDKNDVVCIFDPNCVYAAGATPSNPGKQVTDVNRLRENYPDMFAGYLGNYIDMKQPGTLFRFPLRHEEMAKKSQIKKDIVMKQDDIVKLIETFKKQMSTCLLFLNNIRTIGVYAVSDNDELLCEYKVTMTIEDDINKKEFADFQRQVSQSAKDVKNKTSHISGIQPFEVVIKANIGDSKGLSEEYLIVNMDWCHSHGNRVSGIEY</sequence>